<reference evidence="3" key="1">
    <citation type="journal article" date="2013" name="Genome Announc.">
        <title>Draft Genome Sequence of the Dimorphic Prosthecate Bacterium Brevundimonas abyssalis TAR-001T.</title>
        <authorList>
            <person name="Tsubouchi T."/>
            <person name="Nishi S."/>
            <person name="Usui K."/>
            <person name="Shimane Y."/>
            <person name="Takaki Y."/>
            <person name="Maruyama T."/>
            <person name="Hatada Y."/>
        </authorList>
    </citation>
    <scope>NUCLEOTIDE SEQUENCE [LARGE SCALE GENOMIC DNA]</scope>
    <source>
        <strain evidence="3">TAR-001</strain>
    </source>
</reference>
<accession>A0A8E0NB87</accession>
<proteinExistence type="predicted"/>
<dbReference type="EMBL" id="BATC01000018">
    <property type="protein sequence ID" value="GAD59113.1"/>
    <property type="molecule type" value="Genomic_DNA"/>
</dbReference>
<gene>
    <name evidence="2" type="ORF">MBEBAB_1363</name>
</gene>
<dbReference type="Proteomes" id="UP000016569">
    <property type="component" value="Unassembled WGS sequence"/>
</dbReference>
<evidence type="ECO:0000313" key="3">
    <source>
        <dbReference type="Proteomes" id="UP000016569"/>
    </source>
</evidence>
<keyword evidence="1" id="KW-0732">Signal</keyword>
<keyword evidence="3" id="KW-1185">Reference proteome</keyword>
<feature type="signal peptide" evidence="1">
    <location>
        <begin position="1"/>
        <end position="20"/>
    </location>
</feature>
<protein>
    <submittedName>
        <fullName evidence="2">Uncharacterized protein</fullName>
    </submittedName>
</protein>
<feature type="chain" id="PRO_5034601059" evidence="1">
    <location>
        <begin position="21"/>
        <end position="210"/>
    </location>
</feature>
<evidence type="ECO:0000256" key="1">
    <source>
        <dbReference type="SAM" id="SignalP"/>
    </source>
</evidence>
<comment type="caution">
    <text evidence="2">The sequence shown here is derived from an EMBL/GenBank/DDBJ whole genome shotgun (WGS) entry which is preliminary data.</text>
</comment>
<dbReference type="OrthoDB" id="9890775at2"/>
<sequence length="210" mass="22927">MTLRLLAILVAAALAAPGQARQPEPGSPAAHEALAQDIASFMAVTRWDWSLRWDAFGTRSRNTRWHLAPPNPWSTHDLEHGVTRRTGWIESGGRQIAVAVCGDDQRVLKLAAHVDGGYGGEGMPDLIAAFAHTEARTTPLAARDETRFWRLDRPERDPATLALTAACTPEGSAAARRCWTVAEVFFRPDYDPDSPAAALPAERCRLPGRD</sequence>
<organism evidence="2 3">
    <name type="scientific">Brevundimonas abyssalis TAR-001</name>
    <dbReference type="NCBI Taxonomy" id="1391729"/>
    <lineage>
        <taxon>Bacteria</taxon>
        <taxon>Pseudomonadati</taxon>
        <taxon>Pseudomonadota</taxon>
        <taxon>Alphaproteobacteria</taxon>
        <taxon>Caulobacterales</taxon>
        <taxon>Caulobacteraceae</taxon>
        <taxon>Brevundimonas</taxon>
    </lineage>
</organism>
<dbReference type="RefSeq" id="WP_021697208.1">
    <property type="nucleotide sequence ID" value="NZ_BATC01000018.1"/>
</dbReference>
<evidence type="ECO:0000313" key="2">
    <source>
        <dbReference type="EMBL" id="GAD59113.1"/>
    </source>
</evidence>
<dbReference type="AlphaFoldDB" id="A0A8E0NB87"/>
<name>A0A8E0NB87_9CAUL</name>